<evidence type="ECO:0008006" key="4">
    <source>
        <dbReference type="Google" id="ProtNLM"/>
    </source>
</evidence>
<proteinExistence type="predicted"/>
<feature type="transmembrane region" description="Helical" evidence="1">
    <location>
        <begin position="32"/>
        <end position="51"/>
    </location>
</feature>
<keyword evidence="1" id="KW-1133">Transmembrane helix</keyword>
<sequence length="113" mass="12685">RFSLPLLSLLLTILFILREGITVHIFYLLPLLANLSLLLLPSLPLLLFIFLRPWSDHASRACSACAAWKEVAFEGDSGFLGLLQTITMIVPCEQLTYAHIFVCPENKIMKSPD</sequence>
<keyword evidence="1" id="KW-0472">Membrane</keyword>
<dbReference type="AlphaFoldDB" id="A0AAV5TSN3"/>
<comment type="caution">
    <text evidence="2">The sequence shown here is derived from an EMBL/GenBank/DDBJ whole genome shotgun (WGS) entry which is preliminary data.</text>
</comment>
<accession>A0AAV5TSN3</accession>
<organism evidence="2 3">
    <name type="scientific">Pristionchus entomophagus</name>
    <dbReference type="NCBI Taxonomy" id="358040"/>
    <lineage>
        <taxon>Eukaryota</taxon>
        <taxon>Metazoa</taxon>
        <taxon>Ecdysozoa</taxon>
        <taxon>Nematoda</taxon>
        <taxon>Chromadorea</taxon>
        <taxon>Rhabditida</taxon>
        <taxon>Rhabditina</taxon>
        <taxon>Diplogasteromorpha</taxon>
        <taxon>Diplogasteroidea</taxon>
        <taxon>Neodiplogasteridae</taxon>
        <taxon>Pristionchus</taxon>
    </lineage>
</organism>
<keyword evidence="1" id="KW-0812">Transmembrane</keyword>
<gene>
    <name evidence="2" type="ORF">PENTCL1PPCAC_19670</name>
</gene>
<feature type="non-terminal residue" evidence="2">
    <location>
        <position position="113"/>
    </location>
</feature>
<reference evidence="2" key="1">
    <citation type="submission" date="2023-10" db="EMBL/GenBank/DDBJ databases">
        <title>Genome assembly of Pristionchus species.</title>
        <authorList>
            <person name="Yoshida K."/>
            <person name="Sommer R.J."/>
        </authorList>
    </citation>
    <scope>NUCLEOTIDE SEQUENCE</scope>
    <source>
        <strain evidence="2">RS0144</strain>
    </source>
</reference>
<dbReference type="Proteomes" id="UP001432027">
    <property type="component" value="Unassembled WGS sequence"/>
</dbReference>
<name>A0AAV5TSN3_9BILA</name>
<dbReference type="EMBL" id="BTSX01000004">
    <property type="protein sequence ID" value="GMS97495.1"/>
    <property type="molecule type" value="Genomic_DNA"/>
</dbReference>
<evidence type="ECO:0000313" key="2">
    <source>
        <dbReference type="EMBL" id="GMS97495.1"/>
    </source>
</evidence>
<protein>
    <recommendedName>
        <fullName evidence="4">G protein-coupled receptor</fullName>
    </recommendedName>
</protein>
<feature type="non-terminal residue" evidence="2">
    <location>
        <position position="1"/>
    </location>
</feature>
<evidence type="ECO:0000313" key="3">
    <source>
        <dbReference type="Proteomes" id="UP001432027"/>
    </source>
</evidence>
<evidence type="ECO:0000256" key="1">
    <source>
        <dbReference type="SAM" id="Phobius"/>
    </source>
</evidence>
<keyword evidence="3" id="KW-1185">Reference proteome</keyword>